<dbReference type="Pfam" id="PF12966">
    <property type="entry name" value="AtpR"/>
    <property type="match status" value="1"/>
</dbReference>
<evidence type="ECO:0008006" key="4">
    <source>
        <dbReference type="Google" id="ProtNLM"/>
    </source>
</evidence>
<accession>A0A7X3LY69</accession>
<evidence type="ECO:0000256" key="1">
    <source>
        <dbReference type="SAM" id="Phobius"/>
    </source>
</evidence>
<feature type="transmembrane region" description="Helical" evidence="1">
    <location>
        <begin position="38"/>
        <end position="60"/>
    </location>
</feature>
<protein>
    <recommendedName>
        <fullName evidence="4">N-ATPase, AtpR subunit</fullName>
    </recommendedName>
</protein>
<name>A0A7X3LY69_9HYPH</name>
<dbReference type="RefSeq" id="WP_160777537.1">
    <property type="nucleotide sequence ID" value="NZ_WUMV01000010.1"/>
</dbReference>
<keyword evidence="1" id="KW-1133">Transmembrane helix</keyword>
<feature type="transmembrane region" description="Helical" evidence="1">
    <location>
        <begin position="66"/>
        <end position="88"/>
    </location>
</feature>
<evidence type="ECO:0000313" key="2">
    <source>
        <dbReference type="EMBL" id="MXN67287.1"/>
    </source>
</evidence>
<organism evidence="2 3">
    <name type="scientific">Stappia sediminis</name>
    <dbReference type="NCBI Taxonomy" id="2692190"/>
    <lineage>
        <taxon>Bacteria</taxon>
        <taxon>Pseudomonadati</taxon>
        <taxon>Pseudomonadota</taxon>
        <taxon>Alphaproteobacteria</taxon>
        <taxon>Hyphomicrobiales</taxon>
        <taxon>Stappiaceae</taxon>
        <taxon>Stappia</taxon>
    </lineage>
</organism>
<keyword evidence="1" id="KW-0812">Transmembrane</keyword>
<dbReference type="InterPro" id="IPR017581">
    <property type="entry name" value="AtpR-like"/>
</dbReference>
<reference evidence="2 3" key="1">
    <citation type="submission" date="2019-12" db="EMBL/GenBank/DDBJ databases">
        <authorList>
            <person name="Li M."/>
        </authorList>
    </citation>
    <scope>NUCLEOTIDE SEQUENCE [LARGE SCALE GENOMIC DNA]</scope>
    <source>
        <strain evidence="2 3">GBMRC 2046</strain>
    </source>
</reference>
<comment type="caution">
    <text evidence="2">The sequence shown here is derived from an EMBL/GenBank/DDBJ whole genome shotgun (WGS) entry which is preliminary data.</text>
</comment>
<gene>
    <name evidence="2" type="ORF">GR183_20455</name>
</gene>
<dbReference type="AlphaFoldDB" id="A0A7X3LY69"/>
<keyword evidence="3" id="KW-1185">Reference proteome</keyword>
<feature type="transmembrane region" description="Helical" evidence="1">
    <location>
        <begin position="6"/>
        <end position="26"/>
    </location>
</feature>
<proteinExistence type="predicted"/>
<dbReference type="Proteomes" id="UP000433101">
    <property type="component" value="Unassembled WGS sequence"/>
</dbReference>
<sequence length="94" mass="10060">MTWPPLYETAGWLMAGGALASVYLYLVGRTVAAVAPPFAPLAAAGYLILRIALAGALFTFAAWNGAWALLTMFAGFLLVRSLSVRYIAGLEHER</sequence>
<evidence type="ECO:0000313" key="3">
    <source>
        <dbReference type="Proteomes" id="UP000433101"/>
    </source>
</evidence>
<keyword evidence="1" id="KW-0472">Membrane</keyword>
<dbReference type="EMBL" id="WUMV01000010">
    <property type="protein sequence ID" value="MXN67287.1"/>
    <property type="molecule type" value="Genomic_DNA"/>
</dbReference>